<feature type="region of interest" description="Disordered" evidence="1">
    <location>
        <begin position="1"/>
        <end position="26"/>
    </location>
</feature>
<keyword evidence="3" id="KW-1185">Reference proteome</keyword>
<dbReference type="EMBL" id="QVFU01000035">
    <property type="protein sequence ID" value="RFS44184.1"/>
    <property type="molecule type" value="Genomic_DNA"/>
</dbReference>
<gene>
    <name evidence="2" type="ORF">D0Q02_23800</name>
</gene>
<accession>A0A372FU93</accession>
<dbReference type="RefSeq" id="WP_117230237.1">
    <property type="nucleotide sequence ID" value="NZ_CP061725.1"/>
</dbReference>
<dbReference type="Proteomes" id="UP000262621">
    <property type="component" value="Unassembled WGS sequence"/>
</dbReference>
<evidence type="ECO:0000313" key="3">
    <source>
        <dbReference type="Proteomes" id="UP000262621"/>
    </source>
</evidence>
<evidence type="ECO:0000256" key="1">
    <source>
        <dbReference type="SAM" id="MobiDB-lite"/>
    </source>
</evidence>
<organism evidence="2 3">
    <name type="scientific">Micromonospora craniellae</name>
    <dbReference type="NCBI Taxonomy" id="2294034"/>
    <lineage>
        <taxon>Bacteria</taxon>
        <taxon>Bacillati</taxon>
        <taxon>Actinomycetota</taxon>
        <taxon>Actinomycetes</taxon>
        <taxon>Micromonosporales</taxon>
        <taxon>Micromonosporaceae</taxon>
        <taxon>Micromonospora</taxon>
    </lineage>
</organism>
<name>A0A372FU93_9ACTN</name>
<proteinExistence type="predicted"/>
<comment type="caution">
    <text evidence="2">The sequence shown here is derived from an EMBL/GenBank/DDBJ whole genome shotgun (WGS) entry which is preliminary data.</text>
</comment>
<evidence type="ECO:0000313" key="2">
    <source>
        <dbReference type="EMBL" id="RFS44184.1"/>
    </source>
</evidence>
<dbReference type="AlphaFoldDB" id="A0A372FU93"/>
<dbReference type="OrthoDB" id="3469122at2"/>
<reference evidence="2 3" key="1">
    <citation type="submission" date="2018-08" db="EMBL/GenBank/DDBJ databases">
        <title>Verrucosispora craniellae sp. nov., isolated from a marine sponge in the South China Sea.</title>
        <authorList>
            <person name="Li L."/>
            <person name="Lin H.W."/>
        </authorList>
    </citation>
    <scope>NUCLEOTIDE SEQUENCE [LARGE SCALE GENOMIC DNA]</scope>
    <source>
        <strain evidence="2 3">LHW63014</strain>
    </source>
</reference>
<sequence>MPDHENRTRTVRQADEAHATTSHEHLAPHHVMVGDLGVFAGDWAAYDHHGRTRYPTGFVGRLDAQRGRDGQYAVFSCDRAVAEAIVAEQGRLRDETRQRLTAGGLRGPDLDAEVDLTYAPLRFDGDEIVMDERLVHGEADRISRICPDADGRYAICAWQWEWRTVAPTDCDHVVGAAPTAADQPARIPLVHSPLHVPHDRLTVTNLHQRLAYNGVAFTATLCLDGTPVGMIEYDGNGGETWLRHHDPARFSWRDMHEFVLGCRYLRQPTDEGKVLDRLVTEYDLARQIAPMPPNATLARSVNDDGDFCGDTVALESLHGLDRLNQPVAWTDLARYLATFKRSSLSTHWQVWRNGFWRDVPALAATADVGANRH</sequence>
<protein>
    <submittedName>
        <fullName evidence="2">Uncharacterized protein</fullName>
    </submittedName>
</protein>